<evidence type="ECO:0008006" key="3">
    <source>
        <dbReference type="Google" id="ProtNLM"/>
    </source>
</evidence>
<dbReference type="InterPro" id="IPR027417">
    <property type="entry name" value="P-loop_NTPase"/>
</dbReference>
<evidence type="ECO:0000313" key="1">
    <source>
        <dbReference type="EMBL" id="AGT10264.1"/>
    </source>
</evidence>
<dbReference type="EMBL" id="CP006650">
    <property type="protein sequence ID" value="AGT10264.1"/>
    <property type="molecule type" value="Genomic_DNA"/>
</dbReference>
<keyword evidence="2" id="KW-1185">Reference proteome</keyword>
<protein>
    <recommendedName>
        <fullName evidence="3">Sulfotransferase family protein</fullName>
    </recommendedName>
</protein>
<proteinExistence type="predicted"/>
<gene>
    <name evidence="1" type="ORF">JCM7686_3228</name>
</gene>
<sequence length="292" mass="32403">MAVTLHLGVHKTATTHLQKSLKLSQPALQDAGVFFAGPDDLRGTELPVIDAINQAGHRDLSLKQRARDRLAEIRARFPQLLLSDENMIGGTNRGGLFRGGQIYPDAAARLRKVIDLLGGGPVRLALSIRDPASYHVSAFALQLARGKELDLQDYMRGRDPAVIGWSALVERLLSVEGVSELILWRYEDYRPLRPRILQALLPEGFAGTITDPPPANVTVTQAGYDWLMARAMEDSDSDLRQLAHDAWKRFPKSAGHSSLRLFEDAVYARSADLYAREIAQLRGFERVSFLTP</sequence>
<reference evidence="1 2" key="1">
    <citation type="journal article" date="2014" name="BMC Genomics">
        <title>Architecture and functions of a multipartite genome of the methylotrophic bacterium Paracoccus aminophilus JCM 7686, containing primary and secondary chromids.</title>
        <authorList>
            <person name="Dziewit L."/>
            <person name="Czarnecki J."/>
            <person name="Wibberg D."/>
            <person name="Radlinska M."/>
            <person name="Mrozek P."/>
            <person name="Szymczak M."/>
            <person name="Schluter A."/>
            <person name="Puhler A."/>
            <person name="Bartosik D."/>
        </authorList>
    </citation>
    <scope>NUCLEOTIDE SEQUENCE [LARGE SCALE GENOMIC DNA]</scope>
    <source>
        <strain evidence="1">JCM 7686</strain>
    </source>
</reference>
<dbReference type="RefSeq" id="WP_020951900.1">
    <property type="nucleotide sequence ID" value="NC_022041.1"/>
</dbReference>
<dbReference type="OrthoDB" id="8481769at2"/>
<evidence type="ECO:0000313" key="2">
    <source>
        <dbReference type="Proteomes" id="UP000015480"/>
    </source>
</evidence>
<dbReference type="PATRIC" id="fig|1367847.3.peg.3254"/>
<dbReference type="STRING" id="1367847.JCM7686_3228"/>
<dbReference type="HOGENOM" id="CLU_080144_0_0_5"/>
<dbReference type="SUPFAM" id="SSF52540">
    <property type="entry name" value="P-loop containing nucleoside triphosphate hydrolases"/>
    <property type="match status" value="1"/>
</dbReference>
<dbReference type="AlphaFoldDB" id="S5XS34"/>
<dbReference type="Proteomes" id="UP000015480">
    <property type="component" value="Chromosome"/>
</dbReference>
<dbReference type="KEGG" id="pami:JCM7686_3228"/>
<organism evidence="1 2">
    <name type="scientific">Paracoccus aminophilus JCM 7686</name>
    <dbReference type="NCBI Taxonomy" id="1367847"/>
    <lineage>
        <taxon>Bacteria</taxon>
        <taxon>Pseudomonadati</taxon>
        <taxon>Pseudomonadota</taxon>
        <taxon>Alphaproteobacteria</taxon>
        <taxon>Rhodobacterales</taxon>
        <taxon>Paracoccaceae</taxon>
        <taxon>Paracoccus</taxon>
    </lineage>
</organism>
<dbReference type="eggNOG" id="ENOG5032TDZ">
    <property type="taxonomic scope" value="Bacteria"/>
</dbReference>
<accession>S5XS34</accession>
<name>S5XS34_PARAH</name>